<evidence type="ECO:0000313" key="6">
    <source>
        <dbReference type="EMBL" id="MFC0047149.1"/>
    </source>
</evidence>
<keyword evidence="4" id="KW-0804">Transcription</keyword>
<dbReference type="InterPro" id="IPR036390">
    <property type="entry name" value="WH_DNA-bd_sf"/>
</dbReference>
<dbReference type="CDD" id="cd08420">
    <property type="entry name" value="PBP2_CysL_like"/>
    <property type="match status" value="1"/>
</dbReference>
<comment type="caution">
    <text evidence="6">The sequence shown here is derived from an EMBL/GenBank/DDBJ whole genome shotgun (WGS) entry which is preliminary data.</text>
</comment>
<dbReference type="RefSeq" id="WP_377240129.1">
    <property type="nucleotide sequence ID" value="NZ_JBHLXP010000001.1"/>
</dbReference>
<feature type="domain" description="HTH lysR-type" evidence="5">
    <location>
        <begin position="3"/>
        <end position="60"/>
    </location>
</feature>
<organism evidence="6 7">
    <name type="scientific">Rheinheimera tilapiae</name>
    <dbReference type="NCBI Taxonomy" id="875043"/>
    <lineage>
        <taxon>Bacteria</taxon>
        <taxon>Pseudomonadati</taxon>
        <taxon>Pseudomonadota</taxon>
        <taxon>Gammaproteobacteria</taxon>
        <taxon>Chromatiales</taxon>
        <taxon>Chromatiaceae</taxon>
        <taxon>Rheinheimera</taxon>
    </lineage>
</organism>
<dbReference type="Pfam" id="PF00126">
    <property type="entry name" value="HTH_1"/>
    <property type="match status" value="1"/>
</dbReference>
<dbReference type="PROSITE" id="PS50931">
    <property type="entry name" value="HTH_LYSR"/>
    <property type="match status" value="1"/>
</dbReference>
<evidence type="ECO:0000256" key="3">
    <source>
        <dbReference type="ARBA" id="ARBA00023125"/>
    </source>
</evidence>
<dbReference type="PANTHER" id="PTHR30126">
    <property type="entry name" value="HTH-TYPE TRANSCRIPTIONAL REGULATOR"/>
    <property type="match status" value="1"/>
</dbReference>
<evidence type="ECO:0000259" key="5">
    <source>
        <dbReference type="PROSITE" id="PS50931"/>
    </source>
</evidence>
<dbReference type="SUPFAM" id="SSF46785">
    <property type="entry name" value="Winged helix' DNA-binding domain"/>
    <property type="match status" value="1"/>
</dbReference>
<dbReference type="EMBL" id="JBHLXP010000001">
    <property type="protein sequence ID" value="MFC0047149.1"/>
    <property type="molecule type" value="Genomic_DNA"/>
</dbReference>
<dbReference type="Gene3D" id="1.10.10.10">
    <property type="entry name" value="Winged helix-like DNA-binding domain superfamily/Winged helix DNA-binding domain"/>
    <property type="match status" value="1"/>
</dbReference>
<keyword evidence="7" id="KW-1185">Reference proteome</keyword>
<dbReference type="Pfam" id="PF03466">
    <property type="entry name" value="LysR_substrate"/>
    <property type="match status" value="1"/>
</dbReference>
<gene>
    <name evidence="6" type="ORF">ACFFJP_02455</name>
</gene>
<evidence type="ECO:0000313" key="7">
    <source>
        <dbReference type="Proteomes" id="UP001589813"/>
    </source>
</evidence>
<reference evidence="6 7" key="1">
    <citation type="submission" date="2024-09" db="EMBL/GenBank/DDBJ databases">
        <authorList>
            <person name="Sun Q."/>
            <person name="Mori K."/>
        </authorList>
    </citation>
    <scope>NUCLEOTIDE SEQUENCE [LARGE SCALE GENOMIC DNA]</scope>
    <source>
        <strain evidence="6 7">KCTC 23315</strain>
    </source>
</reference>
<dbReference type="PANTHER" id="PTHR30126:SF94">
    <property type="entry name" value="LYSR FAMILY TRANSCRIPTIONAL REGULATOR"/>
    <property type="match status" value="1"/>
</dbReference>
<dbReference type="Gene3D" id="3.40.190.290">
    <property type="match status" value="1"/>
</dbReference>
<name>A0ABV6B8F5_9GAMM</name>
<evidence type="ECO:0000256" key="4">
    <source>
        <dbReference type="ARBA" id="ARBA00023163"/>
    </source>
</evidence>
<dbReference type="InterPro" id="IPR005119">
    <property type="entry name" value="LysR_subst-bd"/>
</dbReference>
<keyword evidence="3" id="KW-0238">DNA-binding</keyword>
<protein>
    <submittedName>
        <fullName evidence="6">LysR family transcriptional regulator</fullName>
    </submittedName>
</protein>
<keyword evidence="2" id="KW-0805">Transcription regulation</keyword>
<accession>A0ABV6B8F5</accession>
<proteinExistence type="inferred from homology"/>
<dbReference type="Proteomes" id="UP001589813">
    <property type="component" value="Unassembled WGS sequence"/>
</dbReference>
<evidence type="ECO:0000256" key="1">
    <source>
        <dbReference type="ARBA" id="ARBA00009437"/>
    </source>
</evidence>
<comment type="similarity">
    <text evidence="1">Belongs to the LysR transcriptional regulatory family.</text>
</comment>
<dbReference type="InterPro" id="IPR036388">
    <property type="entry name" value="WH-like_DNA-bd_sf"/>
</dbReference>
<dbReference type="SUPFAM" id="SSF53850">
    <property type="entry name" value="Periplasmic binding protein-like II"/>
    <property type="match status" value="1"/>
</dbReference>
<dbReference type="PRINTS" id="PR00039">
    <property type="entry name" value="HTHLYSR"/>
</dbReference>
<sequence length="310" mass="33835">MNISFRQLKAFVAVARLGNLGAAADQLCLTRGAISQALKELELQLGTPLFDRAHPHLLLNSEGALLLPLADEMLTRLDDISALFQQSGETGGSGKAVLRIGASQTIGNYLLPSLLAQLGPEWRLSVFIANSQQLAERLLAFELDLALIEGEVTHPQLHSEAWQQDQMLLVTSPIHPLAQRTAASDAVLSAADLAGQYWVLREAQSGSREQFDKYLRPQLSALGTVLELNTLEAVLNTVQQGLGLTLVSELAVQDRLRSGALVVLPFSQPMPRQLHLCWHQDKYLSAVSQRFKSICKKNKVSSVQSATIAF</sequence>
<evidence type="ECO:0000256" key="2">
    <source>
        <dbReference type="ARBA" id="ARBA00023015"/>
    </source>
</evidence>
<dbReference type="InterPro" id="IPR000847">
    <property type="entry name" value="LysR_HTH_N"/>
</dbReference>